<feature type="compositionally biased region" description="Basic and acidic residues" evidence="13">
    <location>
        <begin position="441"/>
        <end position="453"/>
    </location>
</feature>
<evidence type="ECO:0000259" key="14">
    <source>
        <dbReference type="PROSITE" id="PS50067"/>
    </source>
</evidence>
<evidence type="ECO:0000313" key="16">
    <source>
        <dbReference type="EnsemblMetazoa" id="KAF7491498.1"/>
    </source>
</evidence>
<dbReference type="InterPro" id="IPR027640">
    <property type="entry name" value="Kinesin-like_fam"/>
</dbReference>
<reference evidence="17" key="1">
    <citation type="journal article" date="2020" name="PLoS Negl. Trop. Dis.">
        <title>High-quality nuclear genome for Sarcoptes scabiei-A critical resource for a neglected parasite.</title>
        <authorList>
            <person name="Korhonen P.K."/>
            <person name="Gasser R.B."/>
            <person name="Ma G."/>
            <person name="Wang T."/>
            <person name="Stroehlein A.J."/>
            <person name="Young N.D."/>
            <person name="Ang C.S."/>
            <person name="Fernando D.D."/>
            <person name="Lu H.C."/>
            <person name="Taylor S."/>
            <person name="Reynolds S.L."/>
            <person name="Mofiz E."/>
            <person name="Najaraj S.H."/>
            <person name="Gowda H."/>
            <person name="Madugundu A."/>
            <person name="Renuse S."/>
            <person name="Holt D."/>
            <person name="Pandey A."/>
            <person name="Papenfuss A.T."/>
            <person name="Fischer K."/>
        </authorList>
    </citation>
    <scope>NUCLEOTIDE SEQUENCE [LARGE SCALE GENOMIC DNA]</scope>
</reference>
<evidence type="ECO:0000256" key="10">
    <source>
        <dbReference type="PROSITE-ProRule" id="PRU00283"/>
    </source>
</evidence>
<keyword evidence="17" id="KW-1185">Reference proteome</keyword>
<dbReference type="Proteomes" id="UP000070412">
    <property type="component" value="Unassembled WGS sequence"/>
</dbReference>
<evidence type="ECO:0000256" key="12">
    <source>
        <dbReference type="SAM" id="Coils"/>
    </source>
</evidence>
<dbReference type="InterPro" id="IPR036961">
    <property type="entry name" value="Kinesin_motor_dom_sf"/>
</dbReference>
<name>A0A834RD76_SARSC</name>
<dbReference type="GO" id="GO:0003777">
    <property type="term" value="F:microtubule motor activity"/>
    <property type="evidence" value="ECO:0007669"/>
    <property type="project" value="InterPro"/>
</dbReference>
<evidence type="ECO:0000256" key="2">
    <source>
        <dbReference type="ARBA" id="ARBA00022490"/>
    </source>
</evidence>
<evidence type="ECO:0000313" key="15">
    <source>
        <dbReference type="EMBL" id="KAF7491498.1"/>
    </source>
</evidence>
<evidence type="ECO:0000313" key="17">
    <source>
        <dbReference type="Proteomes" id="UP000070412"/>
    </source>
</evidence>
<evidence type="ECO:0000256" key="7">
    <source>
        <dbReference type="ARBA" id="ARBA00023175"/>
    </source>
</evidence>
<evidence type="ECO:0000256" key="13">
    <source>
        <dbReference type="SAM" id="MobiDB-lite"/>
    </source>
</evidence>
<reference evidence="16" key="3">
    <citation type="submission" date="2022-06" db="UniProtKB">
        <authorList>
            <consortium name="EnsemblMetazoa"/>
        </authorList>
    </citation>
    <scope>IDENTIFICATION</scope>
</reference>
<evidence type="ECO:0000256" key="5">
    <source>
        <dbReference type="ARBA" id="ARBA00022840"/>
    </source>
</evidence>
<feature type="coiled-coil region" evidence="12">
    <location>
        <begin position="458"/>
        <end position="578"/>
    </location>
</feature>
<keyword evidence="7 10" id="KW-0505">Motor protein</keyword>
<dbReference type="PROSITE" id="PS50067">
    <property type="entry name" value="KINESIN_MOTOR_2"/>
    <property type="match status" value="1"/>
</dbReference>
<keyword evidence="6 12" id="KW-0175">Coiled coil</keyword>
<comment type="subcellular location">
    <subcellularLocation>
        <location evidence="1">Cytoplasm</location>
        <location evidence="1">Cytoskeleton</location>
    </subcellularLocation>
</comment>
<evidence type="ECO:0000256" key="6">
    <source>
        <dbReference type="ARBA" id="ARBA00023054"/>
    </source>
</evidence>
<evidence type="ECO:0000256" key="4">
    <source>
        <dbReference type="ARBA" id="ARBA00022741"/>
    </source>
</evidence>
<keyword evidence="5 10" id="KW-0067">ATP-binding</keyword>
<proteinExistence type="inferred from homology"/>
<organism evidence="15">
    <name type="scientific">Sarcoptes scabiei</name>
    <name type="common">Itch mite</name>
    <name type="synonym">Acarus scabiei</name>
    <dbReference type="NCBI Taxonomy" id="52283"/>
    <lineage>
        <taxon>Eukaryota</taxon>
        <taxon>Metazoa</taxon>
        <taxon>Ecdysozoa</taxon>
        <taxon>Arthropoda</taxon>
        <taxon>Chelicerata</taxon>
        <taxon>Arachnida</taxon>
        <taxon>Acari</taxon>
        <taxon>Acariformes</taxon>
        <taxon>Sarcoptiformes</taxon>
        <taxon>Astigmata</taxon>
        <taxon>Psoroptidia</taxon>
        <taxon>Sarcoptoidea</taxon>
        <taxon>Sarcoptidae</taxon>
        <taxon>Sarcoptinae</taxon>
        <taxon>Sarcoptes</taxon>
    </lineage>
</organism>
<dbReference type="SUPFAM" id="SSF52540">
    <property type="entry name" value="P-loop containing nucleoside triphosphate hydrolases"/>
    <property type="match status" value="1"/>
</dbReference>
<dbReference type="PRINTS" id="PR00380">
    <property type="entry name" value="KINESINHEAVY"/>
</dbReference>
<sequence>MSVKSETVKVITRCRPLNKQEKEQGSKIVVNIDPKCGQCSLINPDDRSVEPKTFTFDGAYNSESTTEQIYNEIVFPIVESVTEGYNGTVFAYGQTGCGKSFTMQGTSDPINRGIIPRAFEHIFEAISTTENSKFLVQASYLEIYNEEIRDLLGNDIKKKLELKEHPETGVYVGNLSMHIVNDVKACESIMEIGWKNRSVGATLMNADSSRSHSIFTIYVERMRIDDIESNNVKFGKLNLVDLAGSERQSKTGASGDRLKEATKINLSLSALGNVISALVDGKAKHIPFRDSKLTRLLQDSLGGNTKTLMVACISPAMNNYDETLSTLRYANRAKNIKNKPRINEDPKEAKLREYQEEILWLKNLLKQHEAAQGSVQNQSTNNSNRIEEIKQAYDIKMKDLLSKYEEEVKSKQKLEKDIDQLKSIYEKNGNENIEDEESDGNNERRKSLKKDYGSEQSVLRAMEKLKELENQMVGGEKANDVELKEKRARKKRIAEMKLNAISEALSQLNDDDKILLKAYGDITEELRVKTMLIKKAKHKIHSLEQEVDDLQSEFESERTDYLETIRRLEEQIKLLMQIVEKMQPLLKQDCNYSNLNRIKEDAVWDENNQQWILPNVTFNRIRFPPAAAVNESKLTSSSTSSPREMTPSRLYRPDSPNVNFDSSIIDSGSESDQIHENGFVGDDTSTNNNNYNVDGQDKLLWRMENSQNNEIVSNYLMPKRRQQILNTLHKLKLSVPELNSKASNDGMTIGLGIGSITMNKPMIIKNGLLNNKNTEHHLHQQQQIINNGIGFDNKFNYLTSIHNNRNNGEYRLQPRLTMSNGIVRNHCQPNHSINGFITGGGGSFIQSAEIPRKLVPLKRI</sequence>
<feature type="region of interest" description="Disordered" evidence="13">
    <location>
        <begin position="630"/>
        <end position="657"/>
    </location>
</feature>
<dbReference type="InterPro" id="IPR027417">
    <property type="entry name" value="P-loop_NTPase"/>
</dbReference>
<accession>A0A834RD76</accession>
<comment type="function">
    <text evidence="9">Plus-end directed microtubule motor that may be used for anterograde axonal transport and could conceivably move cargos in fly neurons different than those moved by kinesin heavy chain or other plus-end directed motors.</text>
</comment>
<evidence type="ECO:0000256" key="1">
    <source>
        <dbReference type="ARBA" id="ARBA00004245"/>
    </source>
</evidence>
<protein>
    <recommendedName>
        <fullName evidence="11">Kinesin-like protein</fullName>
    </recommendedName>
</protein>
<dbReference type="InterPro" id="IPR019821">
    <property type="entry name" value="Kinesin_motor_CS"/>
</dbReference>
<evidence type="ECO:0000256" key="3">
    <source>
        <dbReference type="ARBA" id="ARBA00022701"/>
    </source>
</evidence>
<dbReference type="GO" id="GO:0007018">
    <property type="term" value="P:microtubule-based movement"/>
    <property type="evidence" value="ECO:0007669"/>
    <property type="project" value="InterPro"/>
</dbReference>
<feature type="binding site" evidence="10">
    <location>
        <begin position="93"/>
        <end position="100"/>
    </location>
    <ligand>
        <name>ATP</name>
        <dbReference type="ChEBI" id="CHEBI:30616"/>
    </ligand>
</feature>
<dbReference type="Gene3D" id="3.40.850.10">
    <property type="entry name" value="Kinesin motor domain"/>
    <property type="match status" value="1"/>
</dbReference>
<keyword evidence="3 11" id="KW-0493">Microtubule</keyword>
<dbReference type="EnsemblMetazoa" id="SSS_7236s_mrna">
    <property type="protein sequence ID" value="KAF7491498.1"/>
    <property type="gene ID" value="SSS_7236"/>
</dbReference>
<dbReference type="PANTHER" id="PTHR47969">
    <property type="entry name" value="CHROMOSOME-ASSOCIATED KINESIN KIF4A-RELATED"/>
    <property type="match status" value="1"/>
</dbReference>
<dbReference type="GO" id="GO:0008017">
    <property type="term" value="F:microtubule binding"/>
    <property type="evidence" value="ECO:0007669"/>
    <property type="project" value="InterPro"/>
</dbReference>
<feature type="domain" description="Kinesin motor" evidence="14">
    <location>
        <begin position="7"/>
        <end position="336"/>
    </location>
</feature>
<dbReference type="PANTHER" id="PTHR47969:SF21">
    <property type="entry name" value="KINESIN-LIKE PROTEIN"/>
    <property type="match status" value="1"/>
</dbReference>
<dbReference type="GO" id="GO:0005874">
    <property type="term" value="C:microtubule"/>
    <property type="evidence" value="ECO:0007669"/>
    <property type="project" value="UniProtKB-KW"/>
</dbReference>
<dbReference type="EMBL" id="WVUK01000059">
    <property type="protein sequence ID" value="KAF7491498.1"/>
    <property type="molecule type" value="Genomic_DNA"/>
</dbReference>
<dbReference type="SMART" id="SM00129">
    <property type="entry name" value="KISc"/>
    <property type="match status" value="1"/>
</dbReference>
<dbReference type="OrthoDB" id="3176171at2759"/>
<keyword evidence="4 10" id="KW-0547">Nucleotide-binding</keyword>
<evidence type="ECO:0000256" key="9">
    <source>
        <dbReference type="ARBA" id="ARBA00060187"/>
    </source>
</evidence>
<dbReference type="GO" id="GO:0005524">
    <property type="term" value="F:ATP binding"/>
    <property type="evidence" value="ECO:0007669"/>
    <property type="project" value="UniProtKB-UniRule"/>
</dbReference>
<reference evidence="15" key="2">
    <citation type="submission" date="2020-01" db="EMBL/GenBank/DDBJ databases">
        <authorList>
            <person name="Korhonen P.K.K."/>
            <person name="Guangxu M.G."/>
            <person name="Wang T.W."/>
            <person name="Stroehlein A.J.S."/>
            <person name="Young N.D."/>
            <person name="Ang C.-S.A."/>
            <person name="Fernando D.W.F."/>
            <person name="Lu H.L."/>
            <person name="Taylor S.T."/>
            <person name="Ehtesham M.E.M."/>
            <person name="Najaraj S.H.N."/>
            <person name="Harsha G.H.G."/>
            <person name="Madugundu A.M."/>
            <person name="Renuse S.R."/>
            <person name="Holt D.H."/>
            <person name="Pandey A.P."/>
            <person name="Papenfuss A.P."/>
            <person name="Gasser R.B.G."/>
            <person name="Fischer K.F."/>
        </authorList>
    </citation>
    <scope>NUCLEOTIDE SEQUENCE</scope>
    <source>
        <strain evidence="15">SSS_KF_BRIS2020</strain>
    </source>
</reference>
<dbReference type="AlphaFoldDB" id="A0A834RD76"/>
<dbReference type="Pfam" id="PF00225">
    <property type="entry name" value="Kinesin"/>
    <property type="match status" value="1"/>
</dbReference>
<dbReference type="FunFam" id="3.40.850.10:FF:000029">
    <property type="entry name" value="Kinesin-like protein KIF17"/>
    <property type="match status" value="1"/>
</dbReference>
<dbReference type="PROSITE" id="PS00411">
    <property type="entry name" value="KINESIN_MOTOR_1"/>
    <property type="match status" value="1"/>
</dbReference>
<feature type="region of interest" description="Disordered" evidence="13">
    <location>
        <begin position="429"/>
        <end position="454"/>
    </location>
</feature>
<keyword evidence="2" id="KW-0963">Cytoplasm</keyword>
<dbReference type="InterPro" id="IPR001752">
    <property type="entry name" value="Kinesin_motor_dom"/>
</dbReference>
<evidence type="ECO:0000256" key="11">
    <source>
        <dbReference type="RuleBase" id="RU000394"/>
    </source>
</evidence>
<comment type="similarity">
    <text evidence="10 11">Belongs to the TRAFAC class myosin-kinesin ATPase superfamily. Kinesin family.</text>
</comment>
<evidence type="ECO:0000256" key="8">
    <source>
        <dbReference type="ARBA" id="ARBA00023212"/>
    </source>
</evidence>
<gene>
    <name evidence="15" type="ORF">SSS_7236</name>
</gene>
<keyword evidence="8" id="KW-0206">Cytoskeleton</keyword>